<comment type="caution">
    <text evidence="16">The sequence shown here is derived from an EMBL/GenBank/DDBJ whole genome shotgun (WGS) entry which is preliminary data.</text>
</comment>
<dbReference type="EC" id="2.3.1.225" evidence="13"/>
<evidence type="ECO:0000256" key="10">
    <source>
        <dbReference type="ARBA" id="ARBA00023288"/>
    </source>
</evidence>
<feature type="transmembrane region" description="Helical" evidence="13">
    <location>
        <begin position="320"/>
        <end position="338"/>
    </location>
</feature>
<feature type="transmembrane region" description="Helical" evidence="13">
    <location>
        <begin position="465"/>
        <end position="486"/>
    </location>
</feature>
<evidence type="ECO:0000256" key="7">
    <source>
        <dbReference type="ARBA" id="ARBA00023043"/>
    </source>
</evidence>
<feature type="region of interest" description="Disordered" evidence="14">
    <location>
        <begin position="1"/>
        <end position="24"/>
    </location>
</feature>
<organism evidence="16 17">
    <name type="scientific">Tuber magnatum</name>
    <name type="common">white Piedmont truffle</name>
    <dbReference type="NCBI Taxonomy" id="42249"/>
    <lineage>
        <taxon>Eukaryota</taxon>
        <taxon>Fungi</taxon>
        <taxon>Dikarya</taxon>
        <taxon>Ascomycota</taxon>
        <taxon>Pezizomycotina</taxon>
        <taxon>Pezizomycetes</taxon>
        <taxon>Pezizales</taxon>
        <taxon>Tuberaceae</taxon>
        <taxon>Tuber</taxon>
    </lineage>
</organism>
<gene>
    <name evidence="16" type="ORF">C7212DRAFT_362491</name>
</gene>
<feature type="repeat" description="ANK" evidence="12">
    <location>
        <begin position="109"/>
        <end position="141"/>
    </location>
</feature>
<evidence type="ECO:0000256" key="3">
    <source>
        <dbReference type="ARBA" id="ARBA00010104"/>
    </source>
</evidence>
<dbReference type="EMBL" id="PYWC01000019">
    <property type="protein sequence ID" value="PWW77900.1"/>
    <property type="molecule type" value="Genomic_DNA"/>
</dbReference>
<feature type="transmembrane region" description="Helical" evidence="13">
    <location>
        <begin position="416"/>
        <end position="438"/>
    </location>
</feature>
<evidence type="ECO:0000313" key="16">
    <source>
        <dbReference type="EMBL" id="PWW77900.1"/>
    </source>
</evidence>
<dbReference type="InterPro" id="IPR036770">
    <property type="entry name" value="Ankyrin_rpt-contain_sf"/>
</dbReference>
<evidence type="ECO:0000256" key="12">
    <source>
        <dbReference type="PROSITE-ProRule" id="PRU00023"/>
    </source>
</evidence>
<keyword evidence="4 13" id="KW-0812">Transmembrane</keyword>
<evidence type="ECO:0000256" key="11">
    <source>
        <dbReference type="ARBA" id="ARBA00048048"/>
    </source>
</evidence>
<comment type="similarity">
    <text evidence="3">Belongs to the DHHC palmitoyltransferase family. AKR/ZDHHC17 subfamily.</text>
</comment>
<comment type="subcellular location">
    <subcellularLocation>
        <location evidence="2">Early endosome membrane</location>
        <topology evidence="2">Multi-pass membrane protein</topology>
    </subcellularLocation>
</comment>
<keyword evidence="7 12" id="KW-0040">ANK repeat</keyword>
<name>A0A317SVS3_9PEZI</name>
<keyword evidence="8 13" id="KW-0472">Membrane</keyword>
<dbReference type="Gene3D" id="1.25.40.20">
    <property type="entry name" value="Ankyrin repeat-containing domain"/>
    <property type="match status" value="1"/>
</dbReference>
<dbReference type="InterPro" id="IPR002110">
    <property type="entry name" value="Ankyrin_rpt"/>
</dbReference>
<comment type="catalytic activity">
    <reaction evidence="11 13">
        <text>L-cysteinyl-[protein] + hexadecanoyl-CoA = S-hexadecanoyl-L-cysteinyl-[protein] + CoA</text>
        <dbReference type="Rhea" id="RHEA:36683"/>
        <dbReference type="Rhea" id="RHEA-COMP:10131"/>
        <dbReference type="Rhea" id="RHEA-COMP:11032"/>
        <dbReference type="ChEBI" id="CHEBI:29950"/>
        <dbReference type="ChEBI" id="CHEBI:57287"/>
        <dbReference type="ChEBI" id="CHEBI:57379"/>
        <dbReference type="ChEBI" id="CHEBI:74151"/>
        <dbReference type="EC" id="2.3.1.225"/>
    </reaction>
</comment>
<comment type="domain">
    <text evidence="13">The DHHC domain is required for palmitoyltransferase activity.</text>
</comment>
<sequence>MASSSTRHAPGFYPTPSKSTIAPPAVDTDTVELKDMIASSPPPELELKDDIVKLSVNGDEVAVRALLDSGKVTADWLGEDGVGPLHRGHYYLVNLLLKHGADPCMKDIHGYNALHLTTFEGNMFLLVLLLHHGIPVDIPDSDQHTSLMWAAYKGHSNAVDLFLRWGADVRAVDDMGFTALHWALVRGNFGCVQKLVEYGADRFAKTNEGKSPAMVAEELKTQRVWWDALDDWGYDKDGNPLHPNGTILGIRVADKAAVLNRFFLCWPTLIIWAMVMCLTHLSWIPGILSATISGLGLHWIATRASDYAEGDQKVVNNTPYLAGIFVGTVFWTAERWLFNILPSYIPKLSGVTEQKAVIEELLSLWKFDSNSFCVECMVRMPLRSKHCRKCRRCVAKHDHHCPWVFNCIGVRNHRQFFLYVLSLEMGIFMLVRLVIIHYTVLDLIPKAECSILAEPFCSAVLQDPFTAYISVWGVLQASWVTMLLLVQLVQIARAQTTWESMTSGRRHHSHGNKITPAVTSITTGTTAMEGAQLLSTSRGPDPSAEASRGHYHQSYHHRRGANGTCFSRVKKLLGVDVLVHTAQDASNPARRRRGNPFSRGILTNCKDFWCDPAPVFKANVINDGEALLGGARVDYYRMYETPPRVRAGRSDTARYQQIAEEEENI</sequence>
<feature type="transmembrane region" description="Helical" evidence="13">
    <location>
        <begin position="269"/>
        <end position="300"/>
    </location>
</feature>
<feature type="repeat" description="ANK" evidence="12">
    <location>
        <begin position="175"/>
        <end position="207"/>
    </location>
</feature>
<dbReference type="PANTHER" id="PTHR24161:SF85">
    <property type="entry name" value="PALMITOYLTRANSFERASE HIP14"/>
    <property type="match status" value="1"/>
</dbReference>
<keyword evidence="13" id="KW-0012">Acyltransferase</keyword>
<evidence type="ECO:0000259" key="15">
    <source>
        <dbReference type="Pfam" id="PF01529"/>
    </source>
</evidence>
<proteinExistence type="inferred from homology"/>
<dbReference type="Pfam" id="PF00023">
    <property type="entry name" value="Ank"/>
    <property type="match status" value="1"/>
</dbReference>
<feature type="domain" description="Palmitoyltransferase DHHC" evidence="15">
    <location>
        <begin position="367"/>
        <end position="502"/>
    </location>
</feature>
<evidence type="ECO:0000313" key="17">
    <source>
        <dbReference type="Proteomes" id="UP000246991"/>
    </source>
</evidence>
<evidence type="ECO:0000256" key="8">
    <source>
        <dbReference type="ARBA" id="ARBA00023136"/>
    </source>
</evidence>
<dbReference type="GO" id="GO:0031901">
    <property type="term" value="C:early endosome membrane"/>
    <property type="evidence" value="ECO:0007669"/>
    <property type="project" value="UniProtKB-SubCell"/>
</dbReference>
<evidence type="ECO:0000256" key="4">
    <source>
        <dbReference type="ARBA" id="ARBA00022692"/>
    </source>
</evidence>
<keyword evidence="17" id="KW-1185">Reference proteome</keyword>
<keyword evidence="6 13" id="KW-1133">Transmembrane helix</keyword>
<feature type="repeat" description="ANK" evidence="12">
    <location>
        <begin position="142"/>
        <end position="174"/>
    </location>
</feature>
<accession>A0A317SVS3</accession>
<keyword evidence="13 16" id="KW-0808">Transferase</keyword>
<evidence type="ECO:0000256" key="2">
    <source>
        <dbReference type="ARBA" id="ARBA00004520"/>
    </source>
</evidence>
<evidence type="ECO:0000256" key="5">
    <source>
        <dbReference type="ARBA" id="ARBA00022737"/>
    </source>
</evidence>
<dbReference type="GO" id="GO:0019706">
    <property type="term" value="F:protein-cysteine S-palmitoyltransferase activity"/>
    <property type="evidence" value="ECO:0007669"/>
    <property type="project" value="UniProtKB-EC"/>
</dbReference>
<evidence type="ECO:0000256" key="6">
    <source>
        <dbReference type="ARBA" id="ARBA00022989"/>
    </source>
</evidence>
<dbReference type="SUPFAM" id="SSF48403">
    <property type="entry name" value="Ankyrin repeat"/>
    <property type="match status" value="1"/>
</dbReference>
<dbReference type="PROSITE" id="PS50088">
    <property type="entry name" value="ANK_REPEAT"/>
    <property type="match status" value="3"/>
</dbReference>
<evidence type="ECO:0000256" key="13">
    <source>
        <dbReference type="RuleBase" id="RU079119"/>
    </source>
</evidence>
<dbReference type="OrthoDB" id="6781668at2759"/>
<dbReference type="Pfam" id="PF12796">
    <property type="entry name" value="Ank_2"/>
    <property type="match status" value="1"/>
</dbReference>
<evidence type="ECO:0000256" key="14">
    <source>
        <dbReference type="SAM" id="MobiDB-lite"/>
    </source>
</evidence>
<reference evidence="16 17" key="1">
    <citation type="submission" date="2018-03" db="EMBL/GenBank/DDBJ databases">
        <title>Genomes of Pezizomycetes fungi and the evolution of truffles.</title>
        <authorList>
            <person name="Murat C."/>
            <person name="Payen T."/>
            <person name="Noel B."/>
            <person name="Kuo A."/>
            <person name="Martin F.M."/>
        </authorList>
    </citation>
    <scope>NUCLEOTIDE SEQUENCE [LARGE SCALE GENOMIC DNA]</scope>
    <source>
        <strain evidence="16">091103-1</strain>
    </source>
</reference>
<dbReference type="PANTHER" id="PTHR24161">
    <property type="entry name" value="ANK_REP_REGION DOMAIN-CONTAINING PROTEIN-RELATED"/>
    <property type="match status" value="1"/>
</dbReference>
<keyword evidence="5" id="KW-0677">Repeat</keyword>
<keyword evidence="9" id="KW-0564">Palmitate</keyword>
<dbReference type="SMART" id="SM00248">
    <property type="entry name" value="ANK"/>
    <property type="match status" value="4"/>
</dbReference>
<dbReference type="PROSITE" id="PS50297">
    <property type="entry name" value="ANK_REP_REGION"/>
    <property type="match status" value="3"/>
</dbReference>
<comment type="function">
    <text evidence="1">Palmitoyltransferase specific for casein kinase 1.</text>
</comment>
<dbReference type="PROSITE" id="PS50216">
    <property type="entry name" value="DHHC"/>
    <property type="match status" value="1"/>
</dbReference>
<evidence type="ECO:0000256" key="9">
    <source>
        <dbReference type="ARBA" id="ARBA00023139"/>
    </source>
</evidence>
<evidence type="ECO:0000256" key="1">
    <source>
        <dbReference type="ARBA" id="ARBA00002100"/>
    </source>
</evidence>
<dbReference type="InterPro" id="IPR001594">
    <property type="entry name" value="Palmitoyltrfase_DHHC"/>
</dbReference>
<keyword evidence="10" id="KW-0449">Lipoprotein</keyword>
<dbReference type="Proteomes" id="UP000246991">
    <property type="component" value="Unassembled WGS sequence"/>
</dbReference>
<dbReference type="Pfam" id="PF01529">
    <property type="entry name" value="DHHC"/>
    <property type="match status" value="1"/>
</dbReference>
<dbReference type="STRING" id="42249.A0A317SVS3"/>
<protein>
    <recommendedName>
        <fullName evidence="13">Palmitoyltransferase</fullName>
        <ecNumber evidence="13">2.3.1.225</ecNumber>
    </recommendedName>
</protein>
<dbReference type="AlphaFoldDB" id="A0A317SVS3"/>